<reference evidence="3 4" key="1">
    <citation type="journal article" date="2018" name="PLoS Genet.">
        <title>Population sequencing reveals clonal diversity and ancestral inbreeding in the grapevine cultivar Chardonnay.</title>
        <authorList>
            <person name="Roach M.J."/>
            <person name="Johnson D.L."/>
            <person name="Bohlmann J."/>
            <person name="van Vuuren H.J."/>
            <person name="Jones S.J."/>
            <person name="Pretorius I.S."/>
            <person name="Schmidt S.A."/>
            <person name="Borneman A.R."/>
        </authorList>
    </citation>
    <scope>NUCLEOTIDE SEQUENCE [LARGE SCALE GENOMIC DNA]</scope>
    <source>
        <strain evidence="4">cv. Chardonnay</strain>
        <tissue evidence="3">Leaf</tissue>
    </source>
</reference>
<name>A0A438C261_VITVI</name>
<evidence type="ECO:0000313" key="4">
    <source>
        <dbReference type="Proteomes" id="UP000288805"/>
    </source>
</evidence>
<dbReference type="EMBL" id="QGNW01002579">
    <property type="protein sequence ID" value="RVW17315.1"/>
    <property type="molecule type" value="Genomic_DNA"/>
</dbReference>
<dbReference type="GO" id="GO:0003723">
    <property type="term" value="F:RNA binding"/>
    <property type="evidence" value="ECO:0007669"/>
    <property type="project" value="UniProtKB-UniRule"/>
</dbReference>
<dbReference type="InterPro" id="IPR012677">
    <property type="entry name" value="Nucleotide-bd_a/b_plait_sf"/>
</dbReference>
<dbReference type="Proteomes" id="UP000288805">
    <property type="component" value="Unassembled WGS sequence"/>
</dbReference>
<evidence type="ECO:0000313" key="3">
    <source>
        <dbReference type="EMBL" id="RVW17315.1"/>
    </source>
</evidence>
<protein>
    <submittedName>
        <fullName evidence="3">Oligouridylate-binding protein 1</fullName>
    </submittedName>
</protein>
<gene>
    <name evidence="3" type="primary">UBP1_4</name>
    <name evidence="3" type="ORF">CK203_069155</name>
</gene>
<feature type="domain" description="RRM" evidence="2">
    <location>
        <begin position="492"/>
        <end position="552"/>
    </location>
</feature>
<comment type="caution">
    <text evidence="3">The sequence shown here is derived from an EMBL/GenBank/DDBJ whole genome shotgun (WGS) entry which is preliminary data.</text>
</comment>
<dbReference type="SUPFAM" id="SSF54928">
    <property type="entry name" value="RNA-binding domain, RBD"/>
    <property type="match status" value="1"/>
</dbReference>
<accession>A0A438C261</accession>
<evidence type="ECO:0000259" key="2">
    <source>
        <dbReference type="PROSITE" id="PS50102"/>
    </source>
</evidence>
<proteinExistence type="predicted"/>
<evidence type="ECO:0000256" key="1">
    <source>
        <dbReference type="PROSITE-ProRule" id="PRU00176"/>
    </source>
</evidence>
<sequence>MQQRFKQQQQQQQTLMQQALLQQQHMYHPGVLAAAAMSQKGDGGFPPGSNLGRGVFLGSLGGWKIAMKGSSGSLSKGCGMKGEGATSWSCTTTKLEGLWRSQRSWLGVERKREVTTFAEVLNRDKRELGNDVWIERSSLFEGRSLQLDWWESNAGCFGEGACIGEVWVSVLGLLVHLWGKEFLKGWGNACGGFVLVDMETKERSPDGRDNREGCSCVAGRVEGKEGRRDAVDLQAEAFVQLALGAVPGRSTQVLEDCAQSKLVSGLGGAFFGPPYGSLSWRALIEVKFPRVQRNPFDGYIASSLELFGDPLLKVVKQGLARWVLRVNEALLAEMIGFEARLTVSTLHLWLGLLLSLMGQQVRQRPHLPWGLFLLALSRSECKVLVGRDEGLDVNKALEACCLLKREDLSFSGKFVELSSFLGLLVVGFEKEINSLLRKMESRKGHGVEVSKGSRKFSLTRLLLILSFCFYILQMEPVPSGNLPPGFDSSSCRSVYVGNIHVNVTEKLLAEVFQSAGPLAGCKLIRKDKRIWLMALDRAEMEIGFMELHQTPN</sequence>
<dbReference type="PROSITE" id="PS50102">
    <property type="entry name" value="RRM"/>
    <property type="match status" value="1"/>
</dbReference>
<organism evidence="3 4">
    <name type="scientific">Vitis vinifera</name>
    <name type="common">Grape</name>
    <dbReference type="NCBI Taxonomy" id="29760"/>
    <lineage>
        <taxon>Eukaryota</taxon>
        <taxon>Viridiplantae</taxon>
        <taxon>Streptophyta</taxon>
        <taxon>Embryophyta</taxon>
        <taxon>Tracheophyta</taxon>
        <taxon>Spermatophyta</taxon>
        <taxon>Magnoliopsida</taxon>
        <taxon>eudicotyledons</taxon>
        <taxon>Gunneridae</taxon>
        <taxon>Pentapetalae</taxon>
        <taxon>rosids</taxon>
        <taxon>Vitales</taxon>
        <taxon>Vitaceae</taxon>
        <taxon>Viteae</taxon>
        <taxon>Vitis</taxon>
    </lineage>
</organism>
<dbReference type="Gene3D" id="3.30.70.330">
    <property type="match status" value="1"/>
</dbReference>
<dbReference type="InterPro" id="IPR035979">
    <property type="entry name" value="RBD_domain_sf"/>
</dbReference>
<dbReference type="InterPro" id="IPR000504">
    <property type="entry name" value="RRM_dom"/>
</dbReference>
<keyword evidence="1" id="KW-0694">RNA-binding</keyword>
<dbReference type="AlphaFoldDB" id="A0A438C261"/>